<dbReference type="InterPro" id="IPR025333">
    <property type="entry name" value="DUF4239"/>
</dbReference>
<dbReference type="EMBL" id="JAJTWU010000003">
    <property type="protein sequence ID" value="MCE4554315.1"/>
    <property type="molecule type" value="Genomic_DNA"/>
</dbReference>
<reference evidence="2 3" key="1">
    <citation type="submission" date="2021-12" db="EMBL/GenBank/DDBJ databases">
        <title>Genome seq of P8.</title>
        <authorList>
            <person name="Seo T."/>
        </authorList>
    </citation>
    <scope>NUCLEOTIDE SEQUENCE [LARGE SCALE GENOMIC DNA]</scope>
    <source>
        <strain evidence="2 3">P8</strain>
    </source>
</reference>
<comment type="caution">
    <text evidence="2">The sequence shown here is derived from an EMBL/GenBank/DDBJ whole genome shotgun (WGS) entry which is preliminary data.</text>
</comment>
<name>A0ABS8XRF7_9BURK</name>
<evidence type="ECO:0000313" key="3">
    <source>
        <dbReference type="Proteomes" id="UP001200741"/>
    </source>
</evidence>
<evidence type="ECO:0000313" key="2">
    <source>
        <dbReference type="EMBL" id="MCE4554315.1"/>
    </source>
</evidence>
<proteinExistence type="predicted"/>
<protein>
    <submittedName>
        <fullName evidence="2">DUF4239 domain-containing protein</fullName>
    </submittedName>
</protein>
<accession>A0ABS8XRF7</accession>
<keyword evidence="3" id="KW-1185">Reference proteome</keyword>
<evidence type="ECO:0000256" key="1">
    <source>
        <dbReference type="SAM" id="Phobius"/>
    </source>
</evidence>
<gene>
    <name evidence="2" type="ORF">LXT13_07630</name>
</gene>
<keyword evidence="1" id="KW-1133">Transmembrane helix</keyword>
<feature type="transmembrane region" description="Helical" evidence="1">
    <location>
        <begin position="45"/>
        <end position="65"/>
    </location>
</feature>
<feature type="transmembrane region" description="Helical" evidence="1">
    <location>
        <begin position="184"/>
        <end position="204"/>
    </location>
</feature>
<dbReference type="Pfam" id="PF14023">
    <property type="entry name" value="Bestrophin-like"/>
    <property type="match status" value="1"/>
</dbReference>
<sequence>MPLIVYTLPNWVLGLALVALWLVAAQALCALFPDRWRERVTDLDRSVVLASLGVIATMNSLLLAFSAVSAWEAFGSADTAVQREGTAITQLARSLSLYDTAPSRLARERLRAYGRSVVTQEWPAMLQDKPSLSTRDALDGLFTALGDLKPTTSSQTALLNQAWTQANDLLTHRRERLQASKAKVPRTLWIVVLAGSLLTLVPLAAAPKGASSRCALFAVAAALALVFHFVATMDRPFLGSERVTPEAIEDALGIVQRLSARTP</sequence>
<organism evidence="2 3">
    <name type="scientific">Pelomonas cellulosilytica</name>
    <dbReference type="NCBI Taxonomy" id="2906762"/>
    <lineage>
        <taxon>Bacteria</taxon>
        <taxon>Pseudomonadati</taxon>
        <taxon>Pseudomonadota</taxon>
        <taxon>Betaproteobacteria</taxon>
        <taxon>Burkholderiales</taxon>
        <taxon>Sphaerotilaceae</taxon>
        <taxon>Roseateles</taxon>
    </lineage>
</organism>
<keyword evidence="1" id="KW-0812">Transmembrane</keyword>
<dbReference type="RefSeq" id="WP_233371241.1">
    <property type="nucleotide sequence ID" value="NZ_JAJTWU010000003.1"/>
</dbReference>
<feature type="transmembrane region" description="Helical" evidence="1">
    <location>
        <begin position="210"/>
        <end position="231"/>
    </location>
</feature>
<keyword evidence="1" id="KW-0472">Membrane</keyword>
<dbReference type="Proteomes" id="UP001200741">
    <property type="component" value="Unassembled WGS sequence"/>
</dbReference>